<dbReference type="Pfam" id="PF12704">
    <property type="entry name" value="MacB_PCD"/>
    <property type="match status" value="1"/>
</dbReference>
<feature type="domain" description="ABC3 transporter permease C-terminal" evidence="8">
    <location>
        <begin position="274"/>
        <end position="390"/>
    </location>
</feature>
<organism evidence="10 11">
    <name type="scientific">Ferruginivarius sediminum</name>
    <dbReference type="NCBI Taxonomy" id="2661937"/>
    <lineage>
        <taxon>Bacteria</taxon>
        <taxon>Pseudomonadati</taxon>
        <taxon>Pseudomonadota</taxon>
        <taxon>Alphaproteobacteria</taxon>
        <taxon>Rhodospirillales</taxon>
        <taxon>Rhodospirillaceae</taxon>
        <taxon>Ferruginivarius</taxon>
    </lineage>
</organism>
<evidence type="ECO:0000256" key="4">
    <source>
        <dbReference type="ARBA" id="ARBA00022692"/>
    </source>
</evidence>
<evidence type="ECO:0000256" key="1">
    <source>
        <dbReference type="ARBA" id="ARBA00004651"/>
    </source>
</evidence>
<feature type="transmembrane region" description="Helical" evidence="7">
    <location>
        <begin position="358"/>
        <end position="380"/>
    </location>
</feature>
<evidence type="ECO:0000256" key="3">
    <source>
        <dbReference type="ARBA" id="ARBA00022475"/>
    </source>
</evidence>
<proteinExistence type="inferred from homology"/>
<feature type="domain" description="MacB-like periplasmic core" evidence="9">
    <location>
        <begin position="21"/>
        <end position="235"/>
    </location>
</feature>
<keyword evidence="3" id="KW-1003">Cell membrane</keyword>
<comment type="subcellular location">
    <subcellularLocation>
        <location evidence="1">Cell membrane</location>
        <topology evidence="1">Multi-pass membrane protein</topology>
    </subcellularLocation>
</comment>
<dbReference type="GO" id="GO:0098797">
    <property type="term" value="C:plasma membrane protein complex"/>
    <property type="evidence" value="ECO:0007669"/>
    <property type="project" value="TreeGrafter"/>
</dbReference>
<comment type="caution">
    <text evidence="10">The sequence shown here is derived from an EMBL/GenBank/DDBJ whole genome shotgun (WGS) entry which is preliminary data.</text>
</comment>
<dbReference type="RefSeq" id="WP_114580904.1">
    <property type="nucleotide sequence ID" value="NZ_QPMH01000003.1"/>
</dbReference>
<name>A0A369TC97_9PROT</name>
<evidence type="ECO:0000313" key="11">
    <source>
        <dbReference type="Proteomes" id="UP000253941"/>
    </source>
</evidence>
<feature type="transmembrane region" description="Helical" evidence="7">
    <location>
        <begin position="20"/>
        <end position="41"/>
    </location>
</feature>
<feature type="transmembrane region" description="Helical" evidence="7">
    <location>
        <begin position="656"/>
        <end position="684"/>
    </location>
</feature>
<comment type="similarity">
    <text evidence="2">Belongs to the ABC-4 integral membrane protein family. LolC/E subfamily.</text>
</comment>
<accession>A0A369TC97</accession>
<evidence type="ECO:0000256" key="5">
    <source>
        <dbReference type="ARBA" id="ARBA00022989"/>
    </source>
</evidence>
<keyword evidence="5 7" id="KW-1133">Transmembrane helix</keyword>
<dbReference type="PANTHER" id="PTHR30489">
    <property type="entry name" value="LIPOPROTEIN-RELEASING SYSTEM TRANSMEMBRANE PROTEIN LOLE"/>
    <property type="match status" value="1"/>
</dbReference>
<keyword evidence="6 7" id="KW-0472">Membrane</keyword>
<keyword evidence="11" id="KW-1185">Reference proteome</keyword>
<evidence type="ECO:0000256" key="2">
    <source>
        <dbReference type="ARBA" id="ARBA00005236"/>
    </source>
</evidence>
<evidence type="ECO:0000259" key="9">
    <source>
        <dbReference type="Pfam" id="PF12704"/>
    </source>
</evidence>
<dbReference type="Proteomes" id="UP000253941">
    <property type="component" value="Unassembled WGS sequence"/>
</dbReference>
<dbReference type="AlphaFoldDB" id="A0A369TC97"/>
<protein>
    <submittedName>
        <fullName evidence="10">ABC transporter permease</fullName>
    </submittedName>
</protein>
<feature type="transmembrane region" description="Helical" evidence="7">
    <location>
        <begin position="270"/>
        <end position="291"/>
    </location>
</feature>
<keyword evidence="4 7" id="KW-0812">Transmembrane</keyword>
<sequence length="788" mass="85139">MPSVLDRKLLRDIRAIRGQALAIALVIAAGVALFVMALGTLRALEGTLEAYYAEYRFADVFAPLVRAPDRLARDIAAIPGVAVVQTRVSGPATLTVPGRPAPIAGRVTSVPVSGQPDLNRLYLASGRWPSADNPDEVLVDQPFARAVGLRPGDGLTAIVDGKRRRLRIVGLALSPEYIYALAPGQLVPDAGSFGVVWMGRKAAAAAFDLEGAFNDVALRTARGARVESMIARLDDLLARYGGTGAYARKDHSSHAFIRNELDGLVATGSVAPPIFLAVAAFLLNMVVARTIDRERQQIGLLKAFGYTDIAVGWHYVKLVIALTLAGVALGEVVGAWLGKELAELYTEYFHFPILRYELTADVLVGAAAVSLLAGLLGTAFSVRRAVKLPPAVAMRPPEPPRYHRGLLDRLRINALADPATRMVLRNLVRRPLRAGLTTLGLATAVALLVGSLFMRESIQRLIDIELTLAQRQDLFVTFTDATEPAAMHELRALPGVLRVQPVRTVPAKLRFGPVERRVSVQGLSQDGALHRVVTSDGRPLPPPGVGIALSDKLARILGAGRGDSVTVAVLEGRRPVRRIPVTVVAQQYVGLAAYMDLDRLNRLMGEGANLSGADLQVDARRLEEVYDALLERPRVAGVTRRSEVLGGLRRTLDRNLMLMILFFVGFAGVIAIGVVYNSAHVALAERTRELASLRVLGFTRGEVSYILLGELAVLTLAALPLGCILGHGLAWAMVRAYDTELFRMPLVIEADTYAWSMLTVLLAAIASGWLVRRRIDHLDLIAVLKSRE</sequence>
<evidence type="ECO:0000256" key="6">
    <source>
        <dbReference type="ARBA" id="ARBA00023136"/>
    </source>
</evidence>
<feature type="transmembrane region" description="Helical" evidence="7">
    <location>
        <begin position="312"/>
        <end position="338"/>
    </location>
</feature>
<gene>
    <name evidence="10" type="ORF">DRB17_04035</name>
</gene>
<evidence type="ECO:0000259" key="8">
    <source>
        <dbReference type="Pfam" id="PF02687"/>
    </source>
</evidence>
<feature type="transmembrane region" description="Helical" evidence="7">
    <location>
        <begin position="705"/>
        <end position="733"/>
    </location>
</feature>
<feature type="transmembrane region" description="Helical" evidence="7">
    <location>
        <begin position="434"/>
        <end position="454"/>
    </location>
</feature>
<dbReference type="GO" id="GO:0044874">
    <property type="term" value="P:lipoprotein localization to outer membrane"/>
    <property type="evidence" value="ECO:0007669"/>
    <property type="project" value="TreeGrafter"/>
</dbReference>
<dbReference type="InterPro" id="IPR025857">
    <property type="entry name" value="MacB_PCD"/>
</dbReference>
<evidence type="ECO:0000313" key="10">
    <source>
        <dbReference type="EMBL" id="RDD62953.1"/>
    </source>
</evidence>
<dbReference type="EMBL" id="QPMH01000003">
    <property type="protein sequence ID" value="RDD62953.1"/>
    <property type="molecule type" value="Genomic_DNA"/>
</dbReference>
<feature type="domain" description="ABC3 transporter permease C-terminal" evidence="8">
    <location>
        <begin position="662"/>
        <end position="775"/>
    </location>
</feature>
<dbReference type="Pfam" id="PF02687">
    <property type="entry name" value="FtsX"/>
    <property type="match status" value="2"/>
</dbReference>
<dbReference type="PANTHER" id="PTHR30489:SF0">
    <property type="entry name" value="LIPOPROTEIN-RELEASING SYSTEM TRANSMEMBRANE PROTEIN LOLE"/>
    <property type="match status" value="1"/>
</dbReference>
<evidence type="ECO:0000256" key="7">
    <source>
        <dbReference type="SAM" id="Phobius"/>
    </source>
</evidence>
<dbReference type="InterPro" id="IPR051447">
    <property type="entry name" value="Lipoprotein-release_system"/>
</dbReference>
<dbReference type="InterPro" id="IPR003838">
    <property type="entry name" value="ABC3_permease_C"/>
</dbReference>
<reference evidence="10 11" key="1">
    <citation type="submission" date="2018-07" db="EMBL/GenBank/DDBJ databases">
        <title>Venubactetium sediminum gen. nov., sp. nov., isolated from a marine solar saltern.</title>
        <authorList>
            <person name="Wang S."/>
        </authorList>
    </citation>
    <scope>NUCLEOTIDE SEQUENCE [LARGE SCALE GENOMIC DNA]</scope>
    <source>
        <strain evidence="10 11">WD2A32</strain>
    </source>
</reference>
<feature type="transmembrane region" description="Helical" evidence="7">
    <location>
        <begin position="753"/>
        <end position="771"/>
    </location>
</feature>